<dbReference type="Proteomes" id="UP000273145">
    <property type="component" value="Chromosome"/>
</dbReference>
<dbReference type="KEGG" id="plen:EIM92_03040"/>
<evidence type="ECO:0000313" key="2">
    <source>
        <dbReference type="Proteomes" id="UP000273145"/>
    </source>
</evidence>
<reference evidence="1 2" key="1">
    <citation type="submission" date="2018-11" db="EMBL/GenBank/DDBJ databases">
        <title>Genome sequencing of Paenibacillus lentus DSM25539(T).</title>
        <authorList>
            <person name="Kook J.-K."/>
            <person name="Park S.-N."/>
            <person name="Lim Y.K."/>
        </authorList>
    </citation>
    <scope>NUCLEOTIDE SEQUENCE [LARGE SCALE GENOMIC DNA]</scope>
    <source>
        <strain evidence="1 2">DSM 25539</strain>
    </source>
</reference>
<gene>
    <name evidence="1" type="ORF">EIM92_03040</name>
</gene>
<sequence length="74" mass="8730">MEGERSGMKLHSMLSDGMVLQRDTHVPIWERQELGRRSRFLFLEKHHTAQRRMSPGLALPMFVEVARHLRHVPD</sequence>
<dbReference type="EMBL" id="CP034248">
    <property type="protein sequence ID" value="AZK45302.1"/>
    <property type="molecule type" value="Genomic_DNA"/>
</dbReference>
<evidence type="ECO:0000313" key="1">
    <source>
        <dbReference type="EMBL" id="AZK45302.1"/>
    </source>
</evidence>
<dbReference type="AlphaFoldDB" id="A0A3Q8S3Q4"/>
<accession>A0A3Q8S3Q4</accession>
<organism evidence="1 2">
    <name type="scientific">Paenibacillus lentus</name>
    <dbReference type="NCBI Taxonomy" id="1338368"/>
    <lineage>
        <taxon>Bacteria</taxon>
        <taxon>Bacillati</taxon>
        <taxon>Bacillota</taxon>
        <taxon>Bacilli</taxon>
        <taxon>Bacillales</taxon>
        <taxon>Paenibacillaceae</taxon>
        <taxon>Paenibacillus</taxon>
    </lineage>
</organism>
<name>A0A3Q8S3Q4_9BACL</name>
<proteinExistence type="predicted"/>
<protein>
    <submittedName>
        <fullName evidence="1">Uncharacterized protein</fullName>
    </submittedName>
</protein>
<keyword evidence="2" id="KW-1185">Reference proteome</keyword>